<evidence type="ECO:0000313" key="4">
    <source>
        <dbReference type="EMBL" id="KXS09738.1"/>
    </source>
</evidence>
<dbReference type="Gene3D" id="1.25.40.20">
    <property type="entry name" value="Ankyrin repeat-containing domain"/>
    <property type="match status" value="2"/>
</dbReference>
<dbReference type="InterPro" id="IPR051631">
    <property type="entry name" value="Ankyrin-KH/SAM_domain"/>
</dbReference>
<name>A0A138ZZ96_GONPJ</name>
<dbReference type="STRING" id="1344416.A0A138ZZ96"/>
<accession>A0A138ZZ96</accession>
<feature type="repeat" description="ANK" evidence="3">
    <location>
        <begin position="127"/>
        <end position="159"/>
    </location>
</feature>
<evidence type="ECO:0000256" key="1">
    <source>
        <dbReference type="ARBA" id="ARBA00022737"/>
    </source>
</evidence>
<dbReference type="SUPFAM" id="SSF48403">
    <property type="entry name" value="Ankyrin repeat"/>
    <property type="match status" value="1"/>
</dbReference>
<reference evidence="4 5" key="1">
    <citation type="journal article" date="2015" name="Genome Biol. Evol.">
        <title>Phylogenomic analyses indicate that early fungi evolved digesting cell walls of algal ancestors of land plants.</title>
        <authorList>
            <person name="Chang Y."/>
            <person name="Wang S."/>
            <person name="Sekimoto S."/>
            <person name="Aerts A.L."/>
            <person name="Choi C."/>
            <person name="Clum A."/>
            <person name="LaButti K.M."/>
            <person name="Lindquist E.A."/>
            <person name="Yee Ngan C."/>
            <person name="Ohm R.A."/>
            <person name="Salamov A.A."/>
            <person name="Grigoriev I.V."/>
            <person name="Spatafora J.W."/>
            <person name="Berbee M.L."/>
        </authorList>
    </citation>
    <scope>NUCLEOTIDE SEQUENCE [LARGE SCALE GENOMIC DNA]</scope>
    <source>
        <strain evidence="4 5">JEL478</strain>
    </source>
</reference>
<dbReference type="EMBL" id="KQ965850">
    <property type="protein sequence ID" value="KXS09738.1"/>
    <property type="molecule type" value="Genomic_DNA"/>
</dbReference>
<keyword evidence="1" id="KW-0677">Repeat</keyword>
<organism evidence="4 5">
    <name type="scientific">Gonapodya prolifera (strain JEL478)</name>
    <name type="common">Monoblepharis prolifera</name>
    <dbReference type="NCBI Taxonomy" id="1344416"/>
    <lineage>
        <taxon>Eukaryota</taxon>
        <taxon>Fungi</taxon>
        <taxon>Fungi incertae sedis</taxon>
        <taxon>Chytridiomycota</taxon>
        <taxon>Chytridiomycota incertae sedis</taxon>
        <taxon>Monoblepharidomycetes</taxon>
        <taxon>Monoblepharidales</taxon>
        <taxon>Gonapodyaceae</taxon>
        <taxon>Gonapodya</taxon>
    </lineage>
</organism>
<dbReference type="PROSITE" id="PS50088">
    <property type="entry name" value="ANK_REPEAT"/>
    <property type="match status" value="2"/>
</dbReference>
<dbReference type="OrthoDB" id="2093540at2759"/>
<dbReference type="PANTHER" id="PTHR23206">
    <property type="entry name" value="MASK PROTEIN"/>
    <property type="match status" value="1"/>
</dbReference>
<sequence>MHLWRSVRVEQTPSQSTYLTTVRIFTALVTAHFNMLPGMDTSTYSRLNDDRALMRASAKGHIDIVRLLLDRGKDVHADNGLALVQAAQKHIDIVRLLLDCGADVHTEDDNTVILSLLLERGANVHTDNGSALQLASVNGHIDVVRLLLNSGADIHARNKIAL</sequence>
<dbReference type="Pfam" id="PF12796">
    <property type="entry name" value="Ank_2"/>
    <property type="match status" value="2"/>
</dbReference>
<feature type="repeat" description="ANK" evidence="3">
    <location>
        <begin position="48"/>
        <end position="80"/>
    </location>
</feature>
<dbReference type="InterPro" id="IPR002110">
    <property type="entry name" value="Ankyrin_rpt"/>
</dbReference>
<dbReference type="PANTHER" id="PTHR23206:SF8">
    <property type="entry name" value="ANKYRIN REPEAT AND KH DOMAIN-CONTAINING 1"/>
    <property type="match status" value="1"/>
</dbReference>
<dbReference type="SMART" id="SM00248">
    <property type="entry name" value="ANK"/>
    <property type="match status" value="3"/>
</dbReference>
<protein>
    <submittedName>
        <fullName evidence="4">Ankyrin</fullName>
    </submittedName>
</protein>
<gene>
    <name evidence="4" type="ORF">M427DRAFT_49116</name>
</gene>
<keyword evidence="2 3" id="KW-0040">ANK repeat</keyword>
<evidence type="ECO:0000313" key="5">
    <source>
        <dbReference type="Proteomes" id="UP000070544"/>
    </source>
</evidence>
<dbReference type="PROSITE" id="PS50297">
    <property type="entry name" value="ANK_REP_REGION"/>
    <property type="match status" value="2"/>
</dbReference>
<dbReference type="Proteomes" id="UP000070544">
    <property type="component" value="Unassembled WGS sequence"/>
</dbReference>
<evidence type="ECO:0000256" key="2">
    <source>
        <dbReference type="ARBA" id="ARBA00023043"/>
    </source>
</evidence>
<dbReference type="AlphaFoldDB" id="A0A138ZZ96"/>
<evidence type="ECO:0000256" key="3">
    <source>
        <dbReference type="PROSITE-ProRule" id="PRU00023"/>
    </source>
</evidence>
<proteinExistence type="predicted"/>
<keyword evidence="5" id="KW-1185">Reference proteome</keyword>
<dbReference type="InterPro" id="IPR036770">
    <property type="entry name" value="Ankyrin_rpt-contain_sf"/>
</dbReference>